<evidence type="ECO:0000256" key="2">
    <source>
        <dbReference type="SAM" id="Phobius"/>
    </source>
</evidence>
<keyword evidence="2" id="KW-0812">Transmembrane</keyword>
<dbReference type="VEuPathDB" id="TriTrypDB:TcIL3000.11.2780"/>
<feature type="transmembrane region" description="Helical" evidence="2">
    <location>
        <begin position="7"/>
        <end position="27"/>
    </location>
</feature>
<keyword evidence="2" id="KW-0472">Membrane</keyword>
<protein>
    <submittedName>
        <fullName evidence="3">Uncharacterized protein TCIL3000_11_2780</fullName>
    </submittedName>
</protein>
<feature type="compositionally biased region" description="Basic and acidic residues" evidence="1">
    <location>
        <begin position="121"/>
        <end position="138"/>
    </location>
</feature>
<organism evidence="3">
    <name type="scientific">Trypanosoma congolense (strain IL3000)</name>
    <dbReference type="NCBI Taxonomy" id="1068625"/>
    <lineage>
        <taxon>Eukaryota</taxon>
        <taxon>Discoba</taxon>
        <taxon>Euglenozoa</taxon>
        <taxon>Kinetoplastea</taxon>
        <taxon>Metakinetoplastina</taxon>
        <taxon>Trypanosomatida</taxon>
        <taxon>Trypanosomatidae</taxon>
        <taxon>Trypanosoma</taxon>
        <taxon>Nannomonas</taxon>
    </lineage>
</organism>
<feature type="region of interest" description="Disordered" evidence="1">
    <location>
        <begin position="116"/>
        <end position="162"/>
    </location>
</feature>
<gene>
    <name evidence="3" type="ORF">TCIL3000_11_2780</name>
</gene>
<evidence type="ECO:0000313" key="3">
    <source>
        <dbReference type="EMBL" id="CCC94884.1"/>
    </source>
</evidence>
<feature type="transmembrane region" description="Helical" evidence="2">
    <location>
        <begin position="33"/>
        <end position="54"/>
    </location>
</feature>
<evidence type="ECO:0000256" key="1">
    <source>
        <dbReference type="SAM" id="MobiDB-lite"/>
    </source>
</evidence>
<keyword evidence="2" id="KW-1133">Transmembrane helix</keyword>
<name>G0UZR5_TRYCI</name>
<dbReference type="EMBL" id="HE575324">
    <property type="protein sequence ID" value="CCC94884.1"/>
    <property type="molecule type" value="Genomic_DNA"/>
</dbReference>
<accession>G0UZR5</accession>
<proteinExistence type="predicted"/>
<dbReference type="AlphaFoldDB" id="G0UZR5"/>
<sequence>MSIAITRCYFTFFLILFLLGLFVLAPINGRSVFFFSSFIFPSWFLYLSYLWAAYVSTFVRLRGSGRGGWGEEHTIKKKRKTKKKKEEERMIKPCVRTARRRRESLGAIRTRKTCFTKPHNVRQEREMGEKSSGERKGDTQMVWVKSRKGASQMKGKERKKMI</sequence>
<feature type="region of interest" description="Disordered" evidence="1">
    <location>
        <begin position="65"/>
        <end position="89"/>
    </location>
</feature>
<reference evidence="3" key="1">
    <citation type="journal article" date="2012" name="Proc. Natl. Acad. Sci. U.S.A.">
        <title>Antigenic diversity is generated by distinct evolutionary mechanisms in African trypanosome species.</title>
        <authorList>
            <person name="Jackson A.P."/>
            <person name="Berry A."/>
            <person name="Aslett M."/>
            <person name="Allison H.C."/>
            <person name="Burton P."/>
            <person name="Vavrova-Anderson J."/>
            <person name="Brown R."/>
            <person name="Browne H."/>
            <person name="Corton N."/>
            <person name="Hauser H."/>
            <person name="Gamble J."/>
            <person name="Gilderthorp R."/>
            <person name="Marcello L."/>
            <person name="McQuillan J."/>
            <person name="Otto T.D."/>
            <person name="Quail M.A."/>
            <person name="Sanders M.J."/>
            <person name="van Tonder A."/>
            <person name="Ginger M.L."/>
            <person name="Field M.C."/>
            <person name="Barry J.D."/>
            <person name="Hertz-Fowler C."/>
            <person name="Berriman M."/>
        </authorList>
    </citation>
    <scope>NUCLEOTIDE SEQUENCE</scope>
    <source>
        <strain evidence="3">IL3000</strain>
    </source>
</reference>